<evidence type="ECO:0000313" key="8">
    <source>
        <dbReference type="EMBL" id="KAF2098754.1"/>
    </source>
</evidence>
<dbReference type="PRINTS" id="PR00757">
    <property type="entry name" value="AMINEOXDASEF"/>
</dbReference>
<comment type="catalytic activity">
    <reaction evidence="4">
        <text>a secondary aliphatic amine + O2 + H2O = a primary amine + an aldehyde + H2O2</text>
        <dbReference type="Rhea" id="RHEA:26414"/>
        <dbReference type="ChEBI" id="CHEBI:15377"/>
        <dbReference type="ChEBI" id="CHEBI:15379"/>
        <dbReference type="ChEBI" id="CHEBI:16240"/>
        <dbReference type="ChEBI" id="CHEBI:17478"/>
        <dbReference type="ChEBI" id="CHEBI:58855"/>
        <dbReference type="ChEBI" id="CHEBI:65296"/>
        <dbReference type="EC" id="1.4.3.4"/>
    </reaction>
</comment>
<dbReference type="InterPro" id="IPR036188">
    <property type="entry name" value="FAD/NAD-bd_sf"/>
</dbReference>
<comment type="cofactor">
    <cofactor evidence="1 6">
        <name>FAD</name>
        <dbReference type="ChEBI" id="CHEBI:57692"/>
    </cofactor>
</comment>
<dbReference type="SUPFAM" id="SSF55298">
    <property type="entry name" value="YjgF-like"/>
    <property type="match status" value="1"/>
</dbReference>
<dbReference type="Pfam" id="PF01593">
    <property type="entry name" value="Amino_oxidase"/>
    <property type="match status" value="1"/>
</dbReference>
<sequence>MAPRDVHPYTSFVNGTSISDPGWYSHGVSINGAGRLVLTSGQLGQFKDGSFPDTFGGQVKQAIANVVDVLRAAGTSPRDIVQLRFYAVDWTLDAGADLVKPVIALLTEEYGVTYRPLTTLIPVAKLAFPAAKIEVEAVASVGGLSRPWTEADGHLPPGGASAVARPVPSVEVDAIVVGGGFSGLAAAYELQQAGIKTVLLEARHRIGGRSRSQPLKSGPGVIDMGATWINKWTQPAVYALTEKFGLETAEQYTDGDEVFQCIDGQAVRSSDSHQDQASADDVAAKVQQLYATIAEAAEQRDIRKWDDFPQNEDVSVADWMIEKGLYDDAAIRAQCSHLTSAIVGREPHETGAHYFFDYIKSCGGWVSCVTEGEYGAQSLKLKKGTSSIAVALAAAMEPGSVIIHSPVGSITQYGQKSTVTTVTGQTFIAKKVVLAIPTNTYANIRFSPPLPRAKKALVSRTKPGIYAKMVLTYASPWWRHAGLVGKFTSMLGPICFSWETSDEATRQYSLALFIAGRRASEWHALSELAREEAIIEHLATLVGPQLASKARDVLEVNCVEWTKEDFIGGAPTSAMGPGLLNQYGSALREPFGDLHFGGGELAYEWKGYLEGAVTSGQRAASEVIKALASGSKL</sequence>
<dbReference type="InterPro" id="IPR001613">
    <property type="entry name" value="Flavin_amine_oxidase"/>
</dbReference>
<comment type="caution">
    <text evidence="8">The sequence shown here is derived from an EMBL/GenBank/DDBJ whole genome shotgun (WGS) entry which is preliminary data.</text>
</comment>
<dbReference type="Gene3D" id="1.10.405.10">
    <property type="entry name" value="Guanine Nucleotide Dissociation Inhibitor, domain 1"/>
    <property type="match status" value="1"/>
</dbReference>
<comment type="similarity">
    <text evidence="2 6">Belongs to the flavin monoamine oxidase family.</text>
</comment>
<dbReference type="CDD" id="cd00448">
    <property type="entry name" value="YjgF_YER057c_UK114_family"/>
    <property type="match status" value="1"/>
</dbReference>
<dbReference type="Gene3D" id="3.50.50.60">
    <property type="entry name" value="FAD/NAD(P)-binding domain"/>
    <property type="match status" value="1"/>
</dbReference>
<dbReference type="Pfam" id="PF01042">
    <property type="entry name" value="Ribonuc_L-PSP"/>
    <property type="match status" value="1"/>
</dbReference>
<feature type="binding site" evidence="5">
    <location>
        <position position="513"/>
    </location>
    <ligand>
        <name>substrate</name>
    </ligand>
</feature>
<organism evidence="8 9">
    <name type="scientific">Rhizodiscina lignyota</name>
    <dbReference type="NCBI Taxonomy" id="1504668"/>
    <lineage>
        <taxon>Eukaryota</taxon>
        <taxon>Fungi</taxon>
        <taxon>Dikarya</taxon>
        <taxon>Ascomycota</taxon>
        <taxon>Pezizomycotina</taxon>
        <taxon>Dothideomycetes</taxon>
        <taxon>Pleosporomycetidae</taxon>
        <taxon>Aulographales</taxon>
        <taxon>Rhizodiscinaceae</taxon>
        <taxon>Rhizodiscina</taxon>
    </lineage>
</organism>
<dbReference type="AlphaFoldDB" id="A0A9P4MAH2"/>
<evidence type="ECO:0000256" key="3">
    <source>
        <dbReference type="ARBA" id="ARBA00023002"/>
    </source>
</evidence>
<dbReference type="SUPFAM" id="SSF54373">
    <property type="entry name" value="FAD-linked reductases, C-terminal domain"/>
    <property type="match status" value="1"/>
</dbReference>
<gene>
    <name evidence="8" type="ORF">NA57DRAFT_75992</name>
</gene>
<proteinExistence type="inferred from homology"/>
<keyword evidence="9" id="KW-1185">Reference proteome</keyword>
<reference evidence="8" key="1">
    <citation type="journal article" date="2020" name="Stud. Mycol.">
        <title>101 Dothideomycetes genomes: a test case for predicting lifestyles and emergence of pathogens.</title>
        <authorList>
            <person name="Haridas S."/>
            <person name="Albert R."/>
            <person name="Binder M."/>
            <person name="Bloem J."/>
            <person name="Labutti K."/>
            <person name="Salamov A."/>
            <person name="Andreopoulos B."/>
            <person name="Baker S."/>
            <person name="Barry K."/>
            <person name="Bills G."/>
            <person name="Bluhm B."/>
            <person name="Cannon C."/>
            <person name="Castanera R."/>
            <person name="Culley D."/>
            <person name="Daum C."/>
            <person name="Ezra D."/>
            <person name="Gonzalez J."/>
            <person name="Henrissat B."/>
            <person name="Kuo A."/>
            <person name="Liang C."/>
            <person name="Lipzen A."/>
            <person name="Lutzoni F."/>
            <person name="Magnuson J."/>
            <person name="Mondo S."/>
            <person name="Nolan M."/>
            <person name="Ohm R."/>
            <person name="Pangilinan J."/>
            <person name="Park H.-J."/>
            <person name="Ramirez L."/>
            <person name="Alfaro M."/>
            <person name="Sun H."/>
            <person name="Tritt A."/>
            <person name="Yoshinaga Y."/>
            <person name="Zwiers L.-H."/>
            <person name="Turgeon B."/>
            <person name="Goodwin S."/>
            <person name="Spatafora J."/>
            <person name="Crous P."/>
            <person name="Grigoriev I."/>
        </authorList>
    </citation>
    <scope>NUCLEOTIDE SEQUENCE</scope>
    <source>
        <strain evidence="8">CBS 133067</strain>
    </source>
</reference>
<dbReference type="Proteomes" id="UP000799772">
    <property type="component" value="Unassembled WGS sequence"/>
</dbReference>
<name>A0A9P4MAH2_9PEZI</name>
<dbReference type="PANTHER" id="PTHR43563:SF14">
    <property type="entry name" value="AMINE OXIDASE"/>
    <property type="match status" value="1"/>
</dbReference>
<evidence type="ECO:0000256" key="6">
    <source>
        <dbReference type="RuleBase" id="RU362067"/>
    </source>
</evidence>
<dbReference type="EMBL" id="ML978126">
    <property type="protein sequence ID" value="KAF2098754.1"/>
    <property type="molecule type" value="Genomic_DNA"/>
</dbReference>
<evidence type="ECO:0000256" key="1">
    <source>
        <dbReference type="ARBA" id="ARBA00001974"/>
    </source>
</evidence>
<feature type="binding site" evidence="5">
    <location>
        <position position="407"/>
    </location>
    <ligand>
        <name>FAD</name>
        <dbReference type="ChEBI" id="CHEBI:57692"/>
    </ligand>
</feature>
<dbReference type="SUPFAM" id="SSF51905">
    <property type="entry name" value="FAD/NAD(P)-binding domain"/>
    <property type="match status" value="1"/>
</dbReference>
<accession>A0A9P4MAH2</accession>
<dbReference type="InterPro" id="IPR050703">
    <property type="entry name" value="Flavin_MAO"/>
</dbReference>
<keyword evidence="3 6" id="KW-0560">Oxidoreductase</keyword>
<evidence type="ECO:0000313" key="9">
    <source>
        <dbReference type="Proteomes" id="UP000799772"/>
    </source>
</evidence>
<dbReference type="OrthoDB" id="7777654at2759"/>
<dbReference type="GO" id="GO:0097621">
    <property type="term" value="F:monoamine oxidase activity"/>
    <property type="evidence" value="ECO:0007669"/>
    <property type="project" value="UniProtKB-EC"/>
</dbReference>
<dbReference type="Gene3D" id="3.90.660.10">
    <property type="match status" value="1"/>
</dbReference>
<evidence type="ECO:0000256" key="2">
    <source>
        <dbReference type="ARBA" id="ARBA00005995"/>
    </source>
</evidence>
<dbReference type="EC" id="1.4.3.-" evidence="6"/>
<evidence type="ECO:0000259" key="7">
    <source>
        <dbReference type="Pfam" id="PF01593"/>
    </source>
</evidence>
<feature type="binding site" evidence="5">
    <location>
        <begin position="201"/>
        <end position="202"/>
    </location>
    <ligand>
        <name>FAD</name>
        <dbReference type="ChEBI" id="CHEBI:57692"/>
    </ligand>
</feature>
<evidence type="ECO:0000256" key="5">
    <source>
        <dbReference type="PIRSR" id="PIRSR601613-1"/>
    </source>
</evidence>
<protein>
    <recommendedName>
        <fullName evidence="6">Amine oxidase</fullName>
        <ecNumber evidence="6">1.4.3.-</ecNumber>
    </recommendedName>
</protein>
<keyword evidence="6" id="KW-0274">FAD</keyword>
<feature type="binding site" evidence="5">
    <location>
        <position position="182"/>
    </location>
    <ligand>
        <name>FAD</name>
        <dbReference type="ChEBI" id="CHEBI:57692"/>
    </ligand>
</feature>
<dbReference type="InterPro" id="IPR006175">
    <property type="entry name" value="YjgF/YER057c/UK114"/>
</dbReference>
<keyword evidence="6" id="KW-0285">Flavoprotein</keyword>
<dbReference type="Gene3D" id="3.30.1330.40">
    <property type="entry name" value="RutC-like"/>
    <property type="match status" value="1"/>
</dbReference>
<evidence type="ECO:0000256" key="4">
    <source>
        <dbReference type="ARBA" id="ARBA00048448"/>
    </source>
</evidence>
<feature type="domain" description="Amine oxidase" evidence="7">
    <location>
        <begin position="181"/>
        <end position="624"/>
    </location>
</feature>
<dbReference type="InterPro" id="IPR002937">
    <property type="entry name" value="Amino_oxidase"/>
</dbReference>
<dbReference type="PANTHER" id="PTHR43563">
    <property type="entry name" value="AMINE OXIDASE"/>
    <property type="match status" value="1"/>
</dbReference>
<dbReference type="InterPro" id="IPR035959">
    <property type="entry name" value="RutC-like_sf"/>
</dbReference>
<feature type="binding site" evidence="5">
    <location>
        <position position="600"/>
    </location>
    <ligand>
        <name>FAD</name>
        <dbReference type="ChEBI" id="CHEBI:57692"/>
    </ligand>
</feature>